<dbReference type="Gene3D" id="3.40.50.1820">
    <property type="entry name" value="alpha/beta hydrolase"/>
    <property type="match status" value="1"/>
</dbReference>
<feature type="domain" description="AB hydrolase-1" evidence="1">
    <location>
        <begin position="84"/>
        <end position="320"/>
    </location>
</feature>
<protein>
    <recommendedName>
        <fullName evidence="1">AB hydrolase-1 domain-containing protein</fullName>
    </recommendedName>
</protein>
<comment type="caution">
    <text evidence="2">The sequence shown here is derived from an EMBL/GenBank/DDBJ whole genome shotgun (WGS) entry which is preliminary data.</text>
</comment>
<dbReference type="InterPro" id="IPR029058">
    <property type="entry name" value="AB_hydrolase_fold"/>
</dbReference>
<dbReference type="AlphaFoldDB" id="A0AAV1XCA2"/>
<dbReference type="Proteomes" id="UP001497480">
    <property type="component" value="Unassembled WGS sequence"/>
</dbReference>
<gene>
    <name evidence="2" type="ORF">LLUT_LOCUS20162</name>
</gene>
<dbReference type="InterPro" id="IPR000073">
    <property type="entry name" value="AB_hydrolase_1"/>
</dbReference>
<keyword evidence="3" id="KW-1185">Reference proteome</keyword>
<dbReference type="PANTHER" id="PTHR43139:SF52">
    <property type="entry name" value="SI:DKEY-122A22.2"/>
    <property type="match status" value="1"/>
</dbReference>
<evidence type="ECO:0000259" key="1">
    <source>
        <dbReference type="Pfam" id="PF00561"/>
    </source>
</evidence>
<dbReference type="SUPFAM" id="SSF53474">
    <property type="entry name" value="alpha/beta-Hydrolases"/>
    <property type="match status" value="1"/>
</dbReference>
<sequence>MSFSYQVVSFPYYNQNTFLFFLQPSSPSILQRHNQPINMFTSLYSSFLRRCFMAAGLSSQSIDLDGKTTLHYWGPTEKAKSQKPSLVLIHGFGPMAIWQWRQQVQFFSPHFNVYVPDLIFFGQSTTKSSERSEKFQAVCVVKLMEKLEVKKFDVVGTSYGGFVAYHIATMLGEERVEKVVIASSGVNMRKSDNMALLERAEMDKIEDLMLPSTPQHLRKLMALSVSSMRFYIPDFFLKDFLNKLYSENRKEKMELLHGLSLGRDDTSIISPLQQEVLIIWGENDQIFPVHKAHELKEVISDKVRLELIKDASHVPQIEKPAEFNNIILNFLHRTP</sequence>
<dbReference type="PRINTS" id="PR00111">
    <property type="entry name" value="ABHYDROLASE"/>
</dbReference>
<dbReference type="Pfam" id="PF00561">
    <property type="entry name" value="Abhydrolase_1"/>
    <property type="match status" value="1"/>
</dbReference>
<organism evidence="2 3">
    <name type="scientific">Lupinus luteus</name>
    <name type="common">European yellow lupine</name>
    <dbReference type="NCBI Taxonomy" id="3873"/>
    <lineage>
        <taxon>Eukaryota</taxon>
        <taxon>Viridiplantae</taxon>
        <taxon>Streptophyta</taxon>
        <taxon>Embryophyta</taxon>
        <taxon>Tracheophyta</taxon>
        <taxon>Spermatophyta</taxon>
        <taxon>Magnoliopsida</taxon>
        <taxon>eudicotyledons</taxon>
        <taxon>Gunneridae</taxon>
        <taxon>Pentapetalae</taxon>
        <taxon>rosids</taxon>
        <taxon>fabids</taxon>
        <taxon>Fabales</taxon>
        <taxon>Fabaceae</taxon>
        <taxon>Papilionoideae</taxon>
        <taxon>50 kb inversion clade</taxon>
        <taxon>genistoids sensu lato</taxon>
        <taxon>core genistoids</taxon>
        <taxon>Genisteae</taxon>
        <taxon>Lupinus</taxon>
    </lineage>
</organism>
<dbReference type="PANTHER" id="PTHR43139">
    <property type="entry name" value="SI:DKEY-122A22.2"/>
    <property type="match status" value="1"/>
</dbReference>
<proteinExistence type="predicted"/>
<reference evidence="2 3" key="1">
    <citation type="submission" date="2024-03" db="EMBL/GenBank/DDBJ databases">
        <authorList>
            <person name="Martinez-Hernandez J."/>
        </authorList>
    </citation>
    <scope>NUCLEOTIDE SEQUENCE [LARGE SCALE GENOMIC DNA]</scope>
</reference>
<evidence type="ECO:0000313" key="3">
    <source>
        <dbReference type="Proteomes" id="UP001497480"/>
    </source>
</evidence>
<dbReference type="InterPro" id="IPR052370">
    <property type="entry name" value="Meta-cleavage_hydrolase"/>
</dbReference>
<name>A0AAV1XCA2_LUPLU</name>
<dbReference type="EMBL" id="CAXHTB010000014">
    <property type="protein sequence ID" value="CAL0319102.1"/>
    <property type="molecule type" value="Genomic_DNA"/>
</dbReference>
<accession>A0AAV1XCA2</accession>
<evidence type="ECO:0000313" key="2">
    <source>
        <dbReference type="EMBL" id="CAL0319102.1"/>
    </source>
</evidence>